<accession>A0A4U5M5F8</accession>
<evidence type="ECO:0000256" key="1">
    <source>
        <dbReference type="SAM" id="MobiDB-lite"/>
    </source>
</evidence>
<reference evidence="2 3" key="2">
    <citation type="journal article" date="2019" name="G3 (Bethesda)">
        <title>Hybrid Assembly of the Genome of the Entomopathogenic Nematode Steinernema carpocapsae Identifies the X-Chromosome.</title>
        <authorList>
            <person name="Serra L."/>
            <person name="Macchietto M."/>
            <person name="Macias-Munoz A."/>
            <person name="McGill C.J."/>
            <person name="Rodriguez I.M."/>
            <person name="Rodriguez B."/>
            <person name="Murad R."/>
            <person name="Mortazavi A."/>
        </authorList>
    </citation>
    <scope>NUCLEOTIDE SEQUENCE [LARGE SCALE GENOMIC DNA]</scope>
    <source>
        <strain evidence="2 3">ALL</strain>
    </source>
</reference>
<reference evidence="2 3" key="1">
    <citation type="journal article" date="2015" name="Genome Biol.">
        <title>Comparative genomics of Steinernema reveals deeply conserved gene regulatory networks.</title>
        <authorList>
            <person name="Dillman A.R."/>
            <person name="Macchietto M."/>
            <person name="Porter C.F."/>
            <person name="Rogers A."/>
            <person name="Williams B."/>
            <person name="Antoshechkin I."/>
            <person name="Lee M.M."/>
            <person name="Goodwin Z."/>
            <person name="Lu X."/>
            <person name="Lewis E.E."/>
            <person name="Goodrich-Blair H."/>
            <person name="Stock S.P."/>
            <person name="Adams B.J."/>
            <person name="Sternberg P.W."/>
            <person name="Mortazavi A."/>
        </authorList>
    </citation>
    <scope>NUCLEOTIDE SEQUENCE [LARGE SCALE GENOMIC DNA]</scope>
    <source>
        <strain evidence="2 3">ALL</strain>
    </source>
</reference>
<evidence type="ECO:0000313" key="2">
    <source>
        <dbReference type="EMBL" id="TKR64089.1"/>
    </source>
</evidence>
<protein>
    <submittedName>
        <fullName evidence="2">Uncharacterized protein</fullName>
    </submittedName>
</protein>
<evidence type="ECO:0000313" key="3">
    <source>
        <dbReference type="Proteomes" id="UP000298663"/>
    </source>
</evidence>
<organism evidence="2 3">
    <name type="scientific">Steinernema carpocapsae</name>
    <name type="common">Entomopathogenic nematode</name>
    <dbReference type="NCBI Taxonomy" id="34508"/>
    <lineage>
        <taxon>Eukaryota</taxon>
        <taxon>Metazoa</taxon>
        <taxon>Ecdysozoa</taxon>
        <taxon>Nematoda</taxon>
        <taxon>Chromadorea</taxon>
        <taxon>Rhabditida</taxon>
        <taxon>Tylenchina</taxon>
        <taxon>Panagrolaimomorpha</taxon>
        <taxon>Strongyloidoidea</taxon>
        <taxon>Steinernematidae</taxon>
        <taxon>Steinernema</taxon>
    </lineage>
</organism>
<dbReference type="EMBL" id="AZBU02000009">
    <property type="protein sequence ID" value="TKR64089.1"/>
    <property type="molecule type" value="Genomic_DNA"/>
</dbReference>
<feature type="region of interest" description="Disordered" evidence="1">
    <location>
        <begin position="63"/>
        <end position="90"/>
    </location>
</feature>
<dbReference type="Proteomes" id="UP000298663">
    <property type="component" value="Unassembled WGS sequence"/>
</dbReference>
<sequence>MIFSSASFLAIIFFSYSHAHRPARVVFLLHLLSVARLRRRVLLLLVAPKLFSQSVAVALAQLSPAGNRSSPSSSSVDRATQTAAEQQQPENVEVVVVPPSPLRHALWSVVKAANSDLAMGPFPSWQAGPQPRSRHRKARSSGLDLCFTLRVCVKWV</sequence>
<name>A0A4U5M5F8_STECR</name>
<gene>
    <name evidence="2" type="ORF">L596_024680</name>
</gene>
<feature type="compositionally biased region" description="Low complexity" evidence="1">
    <location>
        <begin position="69"/>
        <end position="90"/>
    </location>
</feature>
<proteinExistence type="predicted"/>
<dbReference type="AlphaFoldDB" id="A0A4U5M5F8"/>
<comment type="caution">
    <text evidence="2">The sequence shown here is derived from an EMBL/GenBank/DDBJ whole genome shotgun (WGS) entry which is preliminary data.</text>
</comment>
<keyword evidence="3" id="KW-1185">Reference proteome</keyword>